<feature type="chain" id="PRO_5011504297" description="Lipoprotein" evidence="1">
    <location>
        <begin position="21"/>
        <end position="282"/>
    </location>
</feature>
<dbReference type="EMBL" id="FOPY01000006">
    <property type="protein sequence ID" value="SFH58343.1"/>
    <property type="molecule type" value="Genomic_DNA"/>
</dbReference>
<name>A0A1I3B7S1_9GAMM</name>
<sequence>MKRLAPLTTAILAAALVGCAATPRAYNPEESRALNLARAGGIYDMDLRDSGDGTRSYSKGMLVPLLDLASLATSFDAPLRHLSGSQTSLFNATEIMMTPDSPSARPSLMGWMPASMASSEAQAYEQYVDLVDQAIRLAANDMALSATKLSNVETPEIDGHPLVLWSIESTEYGCGVGQCVVAYNIKTPNRWKSPAYVEGTGPESYNIAANHPENYSRLVFRQSGEQLSFPVDEFYRTVSGALPSWMVVYFPPGTVIRDGEPLPYPVLYEQGQRLMFKEPDHE</sequence>
<keyword evidence="3" id="KW-1185">Reference proteome</keyword>
<feature type="signal peptide" evidence="1">
    <location>
        <begin position="1"/>
        <end position="20"/>
    </location>
</feature>
<evidence type="ECO:0000256" key="1">
    <source>
        <dbReference type="SAM" id="SignalP"/>
    </source>
</evidence>
<evidence type="ECO:0000313" key="3">
    <source>
        <dbReference type="Proteomes" id="UP000199040"/>
    </source>
</evidence>
<accession>A0A1I3B7S1</accession>
<evidence type="ECO:0008006" key="4">
    <source>
        <dbReference type="Google" id="ProtNLM"/>
    </source>
</evidence>
<dbReference type="STRING" id="442341.SAMN04487959_10635"/>
<proteinExistence type="predicted"/>
<dbReference type="AlphaFoldDB" id="A0A1I3B7S1"/>
<protein>
    <recommendedName>
        <fullName evidence="4">Lipoprotein</fullName>
    </recommendedName>
</protein>
<dbReference type="PROSITE" id="PS51257">
    <property type="entry name" value="PROKAR_LIPOPROTEIN"/>
    <property type="match status" value="1"/>
</dbReference>
<gene>
    <name evidence="2" type="ORF">SAMN04487959_10635</name>
</gene>
<keyword evidence="1" id="KW-0732">Signal</keyword>
<dbReference type="RefSeq" id="WP_092845591.1">
    <property type="nucleotide sequence ID" value="NZ_FOPY01000006.1"/>
</dbReference>
<reference evidence="2 3" key="1">
    <citation type="submission" date="2016-10" db="EMBL/GenBank/DDBJ databases">
        <authorList>
            <person name="de Groot N.N."/>
        </authorList>
    </citation>
    <scope>NUCLEOTIDE SEQUENCE [LARGE SCALE GENOMIC DNA]</scope>
    <source>
        <strain evidence="2 3">CGMCC 1.6848</strain>
    </source>
</reference>
<evidence type="ECO:0000313" key="2">
    <source>
        <dbReference type="EMBL" id="SFH58343.1"/>
    </source>
</evidence>
<organism evidence="2 3">
    <name type="scientific">Modicisalibacter xianhensis</name>
    <dbReference type="NCBI Taxonomy" id="442341"/>
    <lineage>
        <taxon>Bacteria</taxon>
        <taxon>Pseudomonadati</taxon>
        <taxon>Pseudomonadota</taxon>
        <taxon>Gammaproteobacteria</taxon>
        <taxon>Oceanospirillales</taxon>
        <taxon>Halomonadaceae</taxon>
        <taxon>Modicisalibacter</taxon>
    </lineage>
</organism>
<dbReference type="Proteomes" id="UP000199040">
    <property type="component" value="Unassembled WGS sequence"/>
</dbReference>